<comment type="caution">
    <text evidence="1">The sequence shown here is derived from an EMBL/GenBank/DDBJ whole genome shotgun (WGS) entry which is preliminary data.</text>
</comment>
<proteinExistence type="predicted"/>
<gene>
    <name evidence="1" type="ORF">OCV88_10800</name>
</gene>
<dbReference type="Proteomes" id="UP001652442">
    <property type="component" value="Unassembled WGS sequence"/>
</dbReference>
<evidence type="ECO:0000313" key="2">
    <source>
        <dbReference type="Proteomes" id="UP001652442"/>
    </source>
</evidence>
<name>A0ABT2TKT4_9FIRM</name>
<dbReference type="RefSeq" id="WP_158425522.1">
    <property type="nucleotide sequence ID" value="NZ_JAOQJQ010000004.1"/>
</dbReference>
<protein>
    <submittedName>
        <fullName evidence="1">Uncharacterized protein</fullName>
    </submittedName>
</protein>
<sequence>MISKKKLFCLLFLILALIIVLILCIKIGKPLHWAKTVKSEEIAKIEVTVHPAVEGEGYKEFGLNEFDEVADKINQCTGRFTLNPKVPVGGGFTYYVTMKNGEVHTIGNNGMEFIIDGVFYTGDRDWLEPWIESVMEEADSPVPESRRSET</sequence>
<keyword evidence="2" id="KW-1185">Reference proteome</keyword>
<dbReference type="EMBL" id="JAOQJQ010000004">
    <property type="protein sequence ID" value="MCU6762817.1"/>
    <property type="molecule type" value="Genomic_DNA"/>
</dbReference>
<evidence type="ECO:0000313" key="1">
    <source>
        <dbReference type="EMBL" id="MCU6762817.1"/>
    </source>
</evidence>
<organism evidence="1 2">
    <name type="scientific">Brotonthovivens ammoniilytica</name>
    <dbReference type="NCBI Taxonomy" id="2981725"/>
    <lineage>
        <taxon>Bacteria</taxon>
        <taxon>Bacillati</taxon>
        <taxon>Bacillota</taxon>
        <taxon>Clostridia</taxon>
        <taxon>Lachnospirales</taxon>
        <taxon>Lachnospiraceae</taxon>
        <taxon>Brotonthovivens</taxon>
    </lineage>
</organism>
<accession>A0ABT2TKT4</accession>
<reference evidence="1 2" key="1">
    <citation type="journal article" date="2021" name="ISME Commun">
        <title>Automated analysis of genomic sequences facilitates high-throughput and comprehensive description of bacteria.</title>
        <authorList>
            <person name="Hitch T.C.A."/>
        </authorList>
    </citation>
    <scope>NUCLEOTIDE SEQUENCE [LARGE SCALE GENOMIC DNA]</scope>
    <source>
        <strain evidence="1 2">Sanger_109</strain>
    </source>
</reference>